<accession>A0ACB8Q821</accession>
<keyword evidence="1" id="KW-0012">Acyltransferase</keyword>
<reference evidence="1" key="2">
    <citation type="journal article" date="2022" name="New Phytol.">
        <title>Evolutionary transition to the ectomycorrhizal habit in the genomes of a hyperdiverse lineage of mushroom-forming fungi.</title>
        <authorList>
            <person name="Looney B."/>
            <person name="Miyauchi S."/>
            <person name="Morin E."/>
            <person name="Drula E."/>
            <person name="Courty P.E."/>
            <person name="Kohler A."/>
            <person name="Kuo A."/>
            <person name="LaButti K."/>
            <person name="Pangilinan J."/>
            <person name="Lipzen A."/>
            <person name="Riley R."/>
            <person name="Andreopoulos W."/>
            <person name="He G."/>
            <person name="Johnson J."/>
            <person name="Nolan M."/>
            <person name="Tritt A."/>
            <person name="Barry K.W."/>
            <person name="Grigoriev I.V."/>
            <person name="Nagy L.G."/>
            <person name="Hibbett D."/>
            <person name="Henrissat B."/>
            <person name="Matheny P.B."/>
            <person name="Labbe J."/>
            <person name="Martin F.M."/>
        </authorList>
    </citation>
    <scope>NUCLEOTIDE SEQUENCE</scope>
    <source>
        <strain evidence="1">EC-137</strain>
    </source>
</reference>
<organism evidence="1 2">
    <name type="scientific">Vararia minispora EC-137</name>
    <dbReference type="NCBI Taxonomy" id="1314806"/>
    <lineage>
        <taxon>Eukaryota</taxon>
        <taxon>Fungi</taxon>
        <taxon>Dikarya</taxon>
        <taxon>Basidiomycota</taxon>
        <taxon>Agaricomycotina</taxon>
        <taxon>Agaricomycetes</taxon>
        <taxon>Russulales</taxon>
        <taxon>Lachnocladiaceae</taxon>
        <taxon>Vararia</taxon>
    </lineage>
</organism>
<keyword evidence="1" id="KW-0808">Transferase</keyword>
<proteinExistence type="predicted"/>
<sequence length="262" mass="28838">MSKYVSAATITIIGLTCKSVLKLGLCPITVNGLPKLLAALDSSERENGRGVVTVCNHISTLDEPLSWGVLPCRNYWTSRKMRWTLGAADILFTNPVLSAFFRNGQVLKTVRGAGIYQPAVDTAIEKLSRGDWIHLFGEGNVCQPDTYPVENGIGHLRRFKWGIGRIVMETPRPPMIIPMWITGFDKLMPEGRGFPFNFIPHFGAKLSVTFGDPHGKMKRDLGSDEESRDVRIAVTEVVQRAVEDLGRSVSGTTLGVKPVTQS</sequence>
<reference evidence="1" key="1">
    <citation type="submission" date="2021-02" db="EMBL/GenBank/DDBJ databases">
        <authorList>
            <consortium name="DOE Joint Genome Institute"/>
            <person name="Ahrendt S."/>
            <person name="Looney B.P."/>
            <person name="Miyauchi S."/>
            <person name="Morin E."/>
            <person name="Drula E."/>
            <person name="Courty P.E."/>
            <person name="Chicoki N."/>
            <person name="Fauchery L."/>
            <person name="Kohler A."/>
            <person name="Kuo A."/>
            <person name="Labutti K."/>
            <person name="Pangilinan J."/>
            <person name="Lipzen A."/>
            <person name="Riley R."/>
            <person name="Andreopoulos W."/>
            <person name="He G."/>
            <person name="Johnson J."/>
            <person name="Barry K.W."/>
            <person name="Grigoriev I.V."/>
            <person name="Nagy L."/>
            <person name="Hibbett D."/>
            <person name="Henrissat B."/>
            <person name="Matheny P.B."/>
            <person name="Labbe J."/>
            <person name="Martin F."/>
        </authorList>
    </citation>
    <scope>NUCLEOTIDE SEQUENCE</scope>
    <source>
        <strain evidence="1">EC-137</strain>
    </source>
</reference>
<dbReference type="EMBL" id="MU273814">
    <property type="protein sequence ID" value="KAI0027949.1"/>
    <property type="molecule type" value="Genomic_DNA"/>
</dbReference>
<comment type="caution">
    <text evidence="1">The sequence shown here is derived from an EMBL/GenBank/DDBJ whole genome shotgun (WGS) entry which is preliminary data.</text>
</comment>
<evidence type="ECO:0000313" key="2">
    <source>
        <dbReference type="Proteomes" id="UP000814128"/>
    </source>
</evidence>
<evidence type="ECO:0000313" key="1">
    <source>
        <dbReference type="EMBL" id="KAI0027949.1"/>
    </source>
</evidence>
<keyword evidence="2" id="KW-1185">Reference proteome</keyword>
<name>A0ACB8Q821_9AGAM</name>
<gene>
    <name evidence="1" type="ORF">K488DRAFT_60002</name>
</gene>
<dbReference type="Proteomes" id="UP000814128">
    <property type="component" value="Unassembled WGS sequence"/>
</dbReference>
<protein>
    <submittedName>
        <fullName evidence="1">Acyltransferase-domain-containing protein</fullName>
    </submittedName>
</protein>